<name>A0A3G5ACB0_9VIRU</name>
<accession>A0A3G5ACB0</accession>
<sequence>MQFSNSWLSFCAEPRKSMLCLPAISLRVIGSIVIVSDNHVSTVLKYA</sequence>
<dbReference type="EMBL" id="MK072402">
    <property type="protein sequence ID" value="AYV84224.1"/>
    <property type="molecule type" value="Genomic_DNA"/>
</dbReference>
<organism evidence="1">
    <name type="scientific">Hyperionvirus sp</name>
    <dbReference type="NCBI Taxonomy" id="2487770"/>
    <lineage>
        <taxon>Viruses</taxon>
        <taxon>Varidnaviria</taxon>
        <taxon>Bamfordvirae</taxon>
        <taxon>Nucleocytoviricota</taxon>
        <taxon>Megaviricetes</taxon>
        <taxon>Imitervirales</taxon>
        <taxon>Mimiviridae</taxon>
        <taxon>Klosneuvirinae</taxon>
    </lineage>
</organism>
<reference evidence="1" key="1">
    <citation type="submission" date="2018-10" db="EMBL/GenBank/DDBJ databases">
        <title>Hidden diversity of soil giant viruses.</title>
        <authorList>
            <person name="Schulz F."/>
            <person name="Alteio L."/>
            <person name="Goudeau D."/>
            <person name="Ryan E.M."/>
            <person name="Malmstrom R.R."/>
            <person name="Blanchard J."/>
            <person name="Woyke T."/>
        </authorList>
    </citation>
    <scope>NUCLEOTIDE SEQUENCE</scope>
    <source>
        <strain evidence="1">HYV1</strain>
    </source>
</reference>
<protein>
    <submittedName>
        <fullName evidence="1">Uncharacterized protein</fullName>
    </submittedName>
</protein>
<evidence type="ECO:0000313" key="1">
    <source>
        <dbReference type="EMBL" id="AYV84224.1"/>
    </source>
</evidence>
<gene>
    <name evidence="1" type="ORF">Hyperionvirus20_2</name>
</gene>
<proteinExistence type="predicted"/>